<keyword evidence="1" id="KW-0285">Flavoprotein</keyword>
<dbReference type="GO" id="GO:0003824">
    <property type="term" value="F:catalytic activity"/>
    <property type="evidence" value="ECO:0007669"/>
    <property type="project" value="InterPro"/>
</dbReference>
<dbReference type="InterPro" id="IPR016170">
    <property type="entry name" value="Cytok_DH_C_sf"/>
</dbReference>
<dbReference type="Gene3D" id="3.40.462.10">
    <property type="entry name" value="FAD-linked oxidases, C-terminal domain"/>
    <property type="match status" value="1"/>
</dbReference>
<evidence type="ECO:0000313" key="4">
    <source>
        <dbReference type="EMBL" id="KAF9889643.1"/>
    </source>
</evidence>
<dbReference type="AlphaFoldDB" id="A0AAD4CNT2"/>
<dbReference type="InterPro" id="IPR016171">
    <property type="entry name" value="Vanillyl_alc_oxidase_C-sub2"/>
</dbReference>
<dbReference type="GO" id="GO:0050660">
    <property type="term" value="F:flavin adenine dinucleotide binding"/>
    <property type="evidence" value="ECO:0007669"/>
    <property type="project" value="InterPro"/>
</dbReference>
<organism evidence="4 5">
    <name type="scientific">Aspergillus nanangensis</name>
    <dbReference type="NCBI Taxonomy" id="2582783"/>
    <lineage>
        <taxon>Eukaryota</taxon>
        <taxon>Fungi</taxon>
        <taxon>Dikarya</taxon>
        <taxon>Ascomycota</taxon>
        <taxon>Pezizomycotina</taxon>
        <taxon>Eurotiomycetes</taxon>
        <taxon>Eurotiomycetidae</taxon>
        <taxon>Eurotiales</taxon>
        <taxon>Aspergillaceae</taxon>
        <taxon>Aspergillus</taxon>
        <taxon>Aspergillus subgen. Circumdati</taxon>
    </lineage>
</organism>
<dbReference type="Pfam" id="PF02913">
    <property type="entry name" value="FAD-oxidase_C"/>
    <property type="match status" value="1"/>
</dbReference>
<reference evidence="4" key="1">
    <citation type="journal article" date="2019" name="Beilstein J. Org. Chem.">
        <title>Nanangenines: drimane sesquiterpenoids as the dominant metabolite cohort of a novel Australian fungus, Aspergillus nanangensis.</title>
        <authorList>
            <person name="Lacey H.J."/>
            <person name="Gilchrist C.L.M."/>
            <person name="Crombie A."/>
            <person name="Kalaitzis J.A."/>
            <person name="Vuong D."/>
            <person name="Rutledge P.J."/>
            <person name="Turner P."/>
            <person name="Pitt J.I."/>
            <person name="Lacey E."/>
            <person name="Chooi Y.H."/>
            <person name="Piggott A.M."/>
        </authorList>
    </citation>
    <scope>NUCLEOTIDE SEQUENCE</scope>
    <source>
        <strain evidence="4">MST-FP2251</strain>
    </source>
</reference>
<dbReference type="InterPro" id="IPR004113">
    <property type="entry name" value="FAD-bd_oxidored_4_C"/>
</dbReference>
<accession>A0AAD4CNT2</accession>
<gene>
    <name evidence="4" type="ORF">FE257_007151</name>
</gene>
<name>A0AAD4CNT2_ASPNN</name>
<comment type="caution">
    <text evidence="4">The sequence shown here is derived from an EMBL/GenBank/DDBJ whole genome shotgun (WGS) entry which is preliminary data.</text>
</comment>
<reference evidence="4" key="2">
    <citation type="submission" date="2020-02" db="EMBL/GenBank/DDBJ databases">
        <authorList>
            <person name="Gilchrist C.L.M."/>
            <person name="Chooi Y.-H."/>
        </authorList>
    </citation>
    <scope>NUCLEOTIDE SEQUENCE</scope>
    <source>
        <strain evidence="4">MST-FP2251</strain>
    </source>
</reference>
<feature type="domain" description="FAD-binding oxidoreductase/transferase type 4 C-terminal" evidence="3">
    <location>
        <begin position="33"/>
        <end position="157"/>
    </location>
</feature>
<sequence>MSPLKGSVATWPTFASKLVNMFVTPVGSWDYRGPGGHTCFAPIIPPSASELDVWYKKVKQRVTDAGFDFFADFHVYPRYIVAIAVMVFTPDEAGKMDRLYKELVGDGFELGHTEYRTHVHYMDHIADHFKFNDSILRKYVEQLKDVTDPKGILAPGKQGIWGTSSLAQTYQSKS</sequence>
<protein>
    <recommendedName>
        <fullName evidence="3">FAD-binding oxidoreductase/transferase type 4 C-terminal domain-containing protein</fullName>
    </recommendedName>
</protein>
<dbReference type="SUPFAM" id="SSF55103">
    <property type="entry name" value="FAD-linked oxidases, C-terminal domain"/>
    <property type="match status" value="1"/>
</dbReference>
<dbReference type="Gene3D" id="1.10.45.10">
    <property type="entry name" value="Vanillyl-alcohol Oxidase, Chain A, domain 4"/>
    <property type="match status" value="1"/>
</dbReference>
<proteinExistence type="predicted"/>
<dbReference type="InterPro" id="IPR016164">
    <property type="entry name" value="FAD-linked_Oxase-like_C"/>
</dbReference>
<dbReference type="EMBL" id="VCAU01000034">
    <property type="protein sequence ID" value="KAF9889643.1"/>
    <property type="molecule type" value="Genomic_DNA"/>
</dbReference>
<evidence type="ECO:0000313" key="5">
    <source>
        <dbReference type="Proteomes" id="UP001194746"/>
    </source>
</evidence>
<evidence type="ECO:0000256" key="1">
    <source>
        <dbReference type="ARBA" id="ARBA00022630"/>
    </source>
</evidence>
<evidence type="ECO:0000259" key="3">
    <source>
        <dbReference type="Pfam" id="PF02913"/>
    </source>
</evidence>
<keyword evidence="5" id="KW-1185">Reference proteome</keyword>
<evidence type="ECO:0000256" key="2">
    <source>
        <dbReference type="ARBA" id="ARBA00022827"/>
    </source>
</evidence>
<dbReference type="Proteomes" id="UP001194746">
    <property type="component" value="Unassembled WGS sequence"/>
</dbReference>
<keyword evidence="2" id="KW-0274">FAD</keyword>